<keyword evidence="4" id="KW-1185">Reference proteome</keyword>
<dbReference type="EMBL" id="CP012075">
    <property type="protein sequence ID" value="AKU69804.1"/>
    <property type="molecule type" value="Genomic_DNA"/>
</dbReference>
<sequence>MELINAFQELLMKFSQKEVKNYIGLGNPNAKILITGKECAHEEGSTSEQQECSNNYNQWMNLVEKGHGFINEEEIPQWDGSWETFCPFAPYNKPQRFTIERKKGDKIISGAGGTSATWYNYQKLINYIRELGKLDNPVNISTIDFYKDCFITELNEKCRVNNYGLSVKERQETEENIRQRFDLMKETKSFWSHFDTVILACGPYADALRKDQQLTQDIFGKAKVISTINNRNVPQLSIAISNELLREIAKQVEIKNQHTLR</sequence>
<evidence type="ECO:0000313" key="3">
    <source>
        <dbReference type="Proteomes" id="UP000060345"/>
    </source>
</evidence>
<dbReference type="STRING" id="1236517.ADJ77_07985"/>
<organism evidence="1 3">
    <name type="scientific">Prevotella fusca JCM 17724</name>
    <dbReference type="NCBI Taxonomy" id="1236517"/>
    <lineage>
        <taxon>Bacteria</taxon>
        <taxon>Pseudomonadati</taxon>
        <taxon>Bacteroidota</taxon>
        <taxon>Bacteroidia</taxon>
        <taxon>Bacteroidales</taxon>
        <taxon>Prevotellaceae</taxon>
        <taxon>Prevotella</taxon>
    </lineage>
</organism>
<evidence type="ECO:0000313" key="1">
    <source>
        <dbReference type="EMBL" id="AKU69804.1"/>
    </source>
</evidence>
<protein>
    <recommendedName>
        <fullName evidence="5">Uracil-DNA glycosylase-like domain-containing protein</fullName>
    </recommendedName>
</protein>
<dbReference type="EMBL" id="CP072369">
    <property type="protein sequence ID" value="QUB85417.1"/>
    <property type="molecule type" value="Genomic_DNA"/>
</dbReference>
<proteinExistence type="predicted"/>
<reference evidence="1 3" key="1">
    <citation type="submission" date="2015-07" db="EMBL/GenBank/DDBJ databases">
        <authorList>
            <person name="Noorani M."/>
        </authorList>
    </citation>
    <scope>NUCLEOTIDE SEQUENCE [LARGE SCALE GENOMIC DNA]</scope>
    <source>
        <strain evidence="1 3">W1435</strain>
    </source>
</reference>
<evidence type="ECO:0008006" key="5">
    <source>
        <dbReference type="Google" id="ProtNLM"/>
    </source>
</evidence>
<dbReference type="Proteomes" id="UP000060345">
    <property type="component" value="Chromosome 2"/>
</dbReference>
<gene>
    <name evidence="1" type="ORF">ADJ77_07985</name>
    <name evidence="2" type="ORF">J5A51_03845</name>
</gene>
<accession>A0A0K1NL44</accession>
<dbReference type="OrthoDB" id="1075713at2"/>
<reference evidence="2 4" key="2">
    <citation type="submission" date="2021-03" db="EMBL/GenBank/DDBJ databases">
        <title>Human Oral Microbial Genomes.</title>
        <authorList>
            <person name="Johnston C.D."/>
            <person name="Chen T."/>
            <person name="Dewhirst F.E."/>
        </authorList>
    </citation>
    <scope>NUCLEOTIDE SEQUENCE [LARGE SCALE GENOMIC DNA]</scope>
    <source>
        <strain evidence="2 4">W1435</strain>
    </source>
</reference>
<dbReference type="AlphaFoldDB" id="A0A0K1NL44"/>
<name>A0A0K1NL44_9BACT</name>
<dbReference type="KEGG" id="pfus:ADJ77_07985"/>
<evidence type="ECO:0000313" key="2">
    <source>
        <dbReference type="EMBL" id="QUB85417.1"/>
    </source>
</evidence>
<evidence type="ECO:0000313" key="4">
    <source>
        <dbReference type="Proteomes" id="UP000682005"/>
    </source>
</evidence>
<dbReference type="RefSeq" id="WP_025077424.1">
    <property type="nucleotide sequence ID" value="NZ_BAKO01000001.1"/>
</dbReference>
<dbReference type="Proteomes" id="UP000682005">
    <property type="component" value="Chromosome 2"/>
</dbReference>